<evidence type="ECO:0000313" key="2">
    <source>
        <dbReference type="EMBL" id="GIG89870.1"/>
    </source>
</evidence>
<keyword evidence="3" id="KW-1185">Reference proteome</keyword>
<proteinExistence type="predicted"/>
<feature type="domain" description="DUF5753" evidence="1">
    <location>
        <begin position="15"/>
        <end position="84"/>
    </location>
</feature>
<organism evidence="2 3">
    <name type="scientific">Plantactinospora endophytica</name>
    <dbReference type="NCBI Taxonomy" id="673535"/>
    <lineage>
        <taxon>Bacteria</taxon>
        <taxon>Bacillati</taxon>
        <taxon>Actinomycetota</taxon>
        <taxon>Actinomycetes</taxon>
        <taxon>Micromonosporales</taxon>
        <taxon>Micromonosporaceae</taxon>
        <taxon>Plantactinospora</taxon>
    </lineage>
</organism>
<accession>A0ABQ4E5A1</accession>
<evidence type="ECO:0000313" key="3">
    <source>
        <dbReference type="Proteomes" id="UP000646749"/>
    </source>
</evidence>
<protein>
    <recommendedName>
        <fullName evidence="1">DUF5753 domain-containing protein</fullName>
    </recommendedName>
</protein>
<comment type="caution">
    <text evidence="2">The sequence shown here is derived from an EMBL/GenBank/DDBJ whole genome shotgun (WGS) entry which is preliminary data.</text>
</comment>
<dbReference type="RefSeq" id="WP_372445656.1">
    <property type="nucleotide sequence ID" value="NZ_BONW01000022.1"/>
</dbReference>
<dbReference type="EMBL" id="BONW01000022">
    <property type="protein sequence ID" value="GIG89870.1"/>
    <property type="molecule type" value="Genomic_DNA"/>
</dbReference>
<dbReference type="InterPro" id="IPR043917">
    <property type="entry name" value="DUF5753"/>
</dbReference>
<gene>
    <name evidence="2" type="ORF">Pen02_48060</name>
</gene>
<name>A0ABQ4E5A1_9ACTN</name>
<evidence type="ECO:0000259" key="1">
    <source>
        <dbReference type="Pfam" id="PF19054"/>
    </source>
</evidence>
<dbReference type="Pfam" id="PF19054">
    <property type="entry name" value="DUF5753"/>
    <property type="match status" value="1"/>
</dbReference>
<dbReference type="Proteomes" id="UP000646749">
    <property type="component" value="Unassembled WGS sequence"/>
</dbReference>
<sequence length="89" mass="9789">MQDKLLRVVEAADRIPRSADSYVGQTWPLVLASLPGGSDVAYLEDQAEGRVITDPDRVAALVRAWDAIRSVAPPRDMSRDLIARMANEL</sequence>
<reference evidence="2 3" key="1">
    <citation type="submission" date="2021-01" db="EMBL/GenBank/DDBJ databases">
        <title>Whole genome shotgun sequence of Plantactinospora endophytica NBRC 110450.</title>
        <authorList>
            <person name="Komaki H."/>
            <person name="Tamura T."/>
        </authorList>
    </citation>
    <scope>NUCLEOTIDE SEQUENCE [LARGE SCALE GENOMIC DNA]</scope>
    <source>
        <strain evidence="2 3">NBRC 110450</strain>
    </source>
</reference>